<protein>
    <recommendedName>
        <fullName evidence="4">phenylalanine ammonia-lyase</fullName>
        <ecNumber evidence="4">4.3.1.24</ecNumber>
    </recommendedName>
</protein>
<evidence type="ECO:0000256" key="1">
    <source>
        <dbReference type="ARBA" id="ARBA00002235"/>
    </source>
</evidence>
<gene>
    <name evidence="7" type="ORF">LWI28_023141</name>
</gene>
<dbReference type="AlphaFoldDB" id="A0AAD5NHZ7"/>
<dbReference type="Proteomes" id="UP001064489">
    <property type="component" value="Chromosome 12"/>
</dbReference>
<dbReference type="GO" id="GO:0006559">
    <property type="term" value="P:L-phenylalanine catabolic process"/>
    <property type="evidence" value="ECO:0007669"/>
    <property type="project" value="UniProtKB-KW"/>
</dbReference>
<dbReference type="SUPFAM" id="SSF48557">
    <property type="entry name" value="L-aspartase-like"/>
    <property type="match status" value="1"/>
</dbReference>
<evidence type="ECO:0000256" key="3">
    <source>
        <dbReference type="ARBA" id="ARBA00011881"/>
    </source>
</evidence>
<organism evidence="7 8">
    <name type="scientific">Acer negundo</name>
    <name type="common">Box elder</name>
    <dbReference type="NCBI Taxonomy" id="4023"/>
    <lineage>
        <taxon>Eukaryota</taxon>
        <taxon>Viridiplantae</taxon>
        <taxon>Streptophyta</taxon>
        <taxon>Embryophyta</taxon>
        <taxon>Tracheophyta</taxon>
        <taxon>Spermatophyta</taxon>
        <taxon>Magnoliopsida</taxon>
        <taxon>eudicotyledons</taxon>
        <taxon>Gunneridae</taxon>
        <taxon>Pentapetalae</taxon>
        <taxon>rosids</taxon>
        <taxon>malvids</taxon>
        <taxon>Sapindales</taxon>
        <taxon>Sapindaceae</taxon>
        <taxon>Hippocastanoideae</taxon>
        <taxon>Acereae</taxon>
        <taxon>Acer</taxon>
    </lineage>
</organism>
<dbReference type="GO" id="GO:0045548">
    <property type="term" value="F:phenylalanine ammonia-lyase activity"/>
    <property type="evidence" value="ECO:0007669"/>
    <property type="project" value="UniProtKB-EC"/>
</dbReference>
<dbReference type="Pfam" id="PF00221">
    <property type="entry name" value="Lyase_aromatic"/>
    <property type="match status" value="1"/>
</dbReference>
<dbReference type="EC" id="4.3.1.24" evidence="4"/>
<keyword evidence="8" id="KW-1185">Reference proteome</keyword>
<keyword evidence="5" id="KW-0585">Phenylalanine catabolism</keyword>
<comment type="function">
    <text evidence="1">This is a key enzyme of plant metabolism catalyzing the first reaction in the biosynthesis from L-phenylalanine of a wide variety of natural products based on the phenylpropane skeleton.</text>
</comment>
<reference evidence="7" key="2">
    <citation type="submission" date="2023-02" db="EMBL/GenBank/DDBJ databases">
        <authorList>
            <person name="Swenson N.G."/>
            <person name="Wegrzyn J.L."/>
            <person name="Mcevoy S.L."/>
        </authorList>
    </citation>
    <scope>NUCLEOTIDE SEQUENCE</scope>
    <source>
        <strain evidence="7">91603</strain>
        <tissue evidence="7">Leaf</tissue>
    </source>
</reference>
<dbReference type="InterPro" id="IPR008948">
    <property type="entry name" value="L-Aspartase-like"/>
</dbReference>
<comment type="catalytic activity">
    <reaction evidence="6">
        <text>L-phenylalanine = (E)-cinnamate + NH4(+)</text>
        <dbReference type="Rhea" id="RHEA:21384"/>
        <dbReference type="ChEBI" id="CHEBI:15669"/>
        <dbReference type="ChEBI" id="CHEBI:28938"/>
        <dbReference type="ChEBI" id="CHEBI:58095"/>
        <dbReference type="EC" id="4.3.1.24"/>
    </reaction>
</comment>
<evidence type="ECO:0000313" key="7">
    <source>
        <dbReference type="EMBL" id="KAI9157472.1"/>
    </source>
</evidence>
<dbReference type="PANTHER" id="PTHR10362">
    <property type="entry name" value="HISTIDINE AMMONIA-LYASE"/>
    <property type="match status" value="1"/>
</dbReference>
<evidence type="ECO:0000256" key="5">
    <source>
        <dbReference type="ARBA" id="ARBA00023232"/>
    </source>
</evidence>
<evidence type="ECO:0000256" key="2">
    <source>
        <dbReference type="ARBA" id="ARBA00004496"/>
    </source>
</evidence>
<proteinExistence type="predicted"/>
<dbReference type="InterPro" id="IPR001106">
    <property type="entry name" value="Aromatic_Lyase"/>
</dbReference>
<accession>A0AAD5NHZ7</accession>
<name>A0AAD5NHZ7_ACENE</name>
<comment type="subunit">
    <text evidence="3">Homotetramer.</text>
</comment>
<sequence>MNGKPEFTDHLTQRLKHHPGQIEAAAIMEHILYGSAYVKAAQKMHEMDLLQKPKQDRYALRTSPQRLGPQIDVIRTATKMIEREINSVTDNPLIDVSRNIALHICMEGISKELRLVFQWTTPD</sequence>
<comment type="caution">
    <text evidence="7">The sequence shown here is derived from an EMBL/GenBank/DDBJ whole genome shotgun (WGS) entry which is preliminary data.</text>
</comment>
<dbReference type="GO" id="GO:0005737">
    <property type="term" value="C:cytoplasm"/>
    <property type="evidence" value="ECO:0007669"/>
    <property type="project" value="UniProtKB-SubCell"/>
</dbReference>
<evidence type="ECO:0000313" key="8">
    <source>
        <dbReference type="Proteomes" id="UP001064489"/>
    </source>
</evidence>
<dbReference type="Gene3D" id="1.20.200.10">
    <property type="entry name" value="Fumarase/aspartase (Central domain)"/>
    <property type="match status" value="1"/>
</dbReference>
<comment type="subcellular location">
    <subcellularLocation>
        <location evidence="2">Cytoplasm</location>
    </subcellularLocation>
</comment>
<dbReference type="EMBL" id="JAJSOW010000107">
    <property type="protein sequence ID" value="KAI9157472.1"/>
    <property type="molecule type" value="Genomic_DNA"/>
</dbReference>
<evidence type="ECO:0000256" key="4">
    <source>
        <dbReference type="ARBA" id="ARBA00012139"/>
    </source>
</evidence>
<evidence type="ECO:0000256" key="6">
    <source>
        <dbReference type="ARBA" id="ARBA00023537"/>
    </source>
</evidence>
<reference evidence="7" key="1">
    <citation type="journal article" date="2022" name="Plant J.">
        <title>Strategies of tolerance reflected in two North American maple genomes.</title>
        <authorList>
            <person name="McEvoy S.L."/>
            <person name="Sezen U.U."/>
            <person name="Trouern-Trend A."/>
            <person name="McMahon S.M."/>
            <person name="Schaberg P.G."/>
            <person name="Yang J."/>
            <person name="Wegrzyn J.L."/>
            <person name="Swenson N.G."/>
        </authorList>
    </citation>
    <scope>NUCLEOTIDE SEQUENCE</scope>
    <source>
        <strain evidence="7">91603</strain>
    </source>
</reference>